<reference evidence="1 2" key="1">
    <citation type="submission" date="2020-02" db="EMBL/GenBank/DDBJ databases">
        <title>Thermophilic hydrogen producing bacteria, Caloranaerobacter azorensis.</title>
        <authorList>
            <person name="Baek K."/>
        </authorList>
    </citation>
    <scope>NUCLEOTIDE SEQUENCE [LARGE SCALE GENOMIC DNA]</scope>
    <source>
        <strain evidence="1 2">T3-1</strain>
    </source>
</reference>
<dbReference type="RefSeq" id="WP_163234735.1">
    <property type="nucleotide sequence ID" value="NZ_CP048617.1"/>
</dbReference>
<accession>A0A6P1YD84</accession>
<protein>
    <submittedName>
        <fullName evidence="1">YjjI family glycine radical enzyme</fullName>
    </submittedName>
</protein>
<evidence type="ECO:0000313" key="2">
    <source>
        <dbReference type="Proteomes" id="UP000464452"/>
    </source>
</evidence>
<dbReference type="Proteomes" id="UP000464452">
    <property type="component" value="Chromosome"/>
</dbReference>
<dbReference type="KEGG" id="cazo:G3A45_05190"/>
<dbReference type="Gene3D" id="3.20.70.20">
    <property type="match status" value="1"/>
</dbReference>
<dbReference type="PIRSF" id="PIRSF028991">
    <property type="entry name" value="Glycl_rad_HI0521_prd"/>
    <property type="match status" value="1"/>
</dbReference>
<dbReference type="NCBIfam" id="TIGR04040">
    <property type="entry name" value="glycyl_YjjI"/>
    <property type="match status" value="1"/>
</dbReference>
<evidence type="ECO:0000313" key="1">
    <source>
        <dbReference type="EMBL" id="QIB26748.1"/>
    </source>
</evidence>
<gene>
    <name evidence="1" type="primary">yjjI</name>
    <name evidence="1" type="ORF">G3A45_05190</name>
</gene>
<name>A0A6P1YD84_9FIRM</name>
<organism evidence="1 2">
    <name type="scientific">Caloranaerobacter azorensis</name>
    <dbReference type="NCBI Taxonomy" id="116090"/>
    <lineage>
        <taxon>Bacteria</taxon>
        <taxon>Bacillati</taxon>
        <taxon>Bacillota</taxon>
        <taxon>Tissierellia</taxon>
        <taxon>Tissierellales</taxon>
        <taxon>Thermohalobacteraceae</taxon>
        <taxon>Caloranaerobacter</taxon>
    </lineage>
</organism>
<sequence>MENVLNIIKDKTLTFEQKVLQLAREAENSINVLNISSDARDFMNRGIICDLFEGNAPYRPRYILPDYKRFMENGSRFLGLKPAENLLEAVNNLLILYKHVPSITSFPVYLGEIDKLLEPYAVDEDEEYVLDIIKLFLIHIDRTLTDSFVHANIGPKATKVGRAILIAERELKNAVPNLTLKYSEDTPRDFALEAVKTGLEASKPYFANHEMFQKDFGDKYGIASCYNGLPIGGGSYTLVRLNLKRLAEISSGIDDFINRVIPYAVKLMTEIINERIRFLVEESNFFESSFLVDEGLILKDRFTAMFGIFGLAECVNILLKVVDKKDKYGHSEEANNLGIEIIEKLKREVDKYNNPYCKITKGKFLLHAQSGISSDIDVSPGCRIPIGDEPEIYEHILQASMFHKYFPSGISDIFAFDSTAKNNLEYVLNIIDGAMKSGLRMFSFYCSDSDLIRITGYLVKKSDMDKLKNGYQALQDTVSLGLESVEKQGLLNRKVRKYD</sequence>
<dbReference type="EMBL" id="CP048617">
    <property type="protein sequence ID" value="QIB26748.1"/>
    <property type="molecule type" value="Genomic_DNA"/>
</dbReference>
<proteinExistence type="predicted"/>
<dbReference type="InterPro" id="IPR016905">
    <property type="entry name" value="Glycyl_radical_YjjI-like"/>
</dbReference>
<dbReference type="SUPFAM" id="SSF51998">
    <property type="entry name" value="PFL-like glycyl radical enzymes"/>
    <property type="match status" value="1"/>
</dbReference>
<dbReference type="Pfam" id="PF11230">
    <property type="entry name" value="YjjI-like"/>
    <property type="match status" value="1"/>
</dbReference>
<dbReference type="AlphaFoldDB" id="A0A6P1YD84"/>